<dbReference type="Proteomes" id="UP000321424">
    <property type="component" value="Unassembled WGS sequence"/>
</dbReference>
<dbReference type="RefSeq" id="WP_147134267.1">
    <property type="nucleotide sequence ID" value="NZ_BJXA01000029.1"/>
</dbReference>
<evidence type="ECO:0000313" key="1">
    <source>
        <dbReference type="EMBL" id="GEM39849.1"/>
    </source>
</evidence>
<gene>
    <name evidence="1" type="ORF">NN4_43680</name>
</gene>
<keyword evidence="2" id="KW-1185">Reference proteome</keyword>
<organism evidence="1 2">
    <name type="scientific">Nocardia ninae NBRC 108245</name>
    <dbReference type="NCBI Taxonomy" id="1210091"/>
    <lineage>
        <taxon>Bacteria</taxon>
        <taxon>Bacillati</taxon>
        <taxon>Actinomycetota</taxon>
        <taxon>Actinomycetes</taxon>
        <taxon>Mycobacteriales</taxon>
        <taxon>Nocardiaceae</taxon>
        <taxon>Nocardia</taxon>
    </lineage>
</organism>
<dbReference type="OrthoDB" id="5242307at2"/>
<comment type="caution">
    <text evidence="1">The sequence shown here is derived from an EMBL/GenBank/DDBJ whole genome shotgun (WGS) entry which is preliminary data.</text>
</comment>
<sequence length="331" mass="35782">MSGVRRLREWWSARRRFEFCLTVAMVVTLTGLCGAVVMLPNSALPKPHAAEATDAVGQAPATDPRLAEVRRSIEPFGPIVARQVTTGDGQQSLVVGHPAQRIEIDVLERELAAATTAVTEVWGTDWAQASTVVVASSPSEFAGLVRAGAAMSTEVAAASVADPFAPGSRPTGQRIVFSPDAGRRLDPDGLRTLLRHELTHIATRADTRDGAPLWMLEGFADYTAHRDQGRPFADIAPSLTARARLHALPGDLPADADFTGADAAATYEQAWSVCAYIADTYDEPRLVELYRRVAAARQTPATEDQILQTVLGRSRTEFVADWRDWLSAQTI</sequence>
<name>A0A511MGY4_9NOCA</name>
<reference evidence="1 2" key="1">
    <citation type="submission" date="2019-07" db="EMBL/GenBank/DDBJ databases">
        <title>Whole genome shotgun sequence of Nocardia ninae NBRC 108245.</title>
        <authorList>
            <person name="Hosoyama A."/>
            <person name="Uohara A."/>
            <person name="Ohji S."/>
            <person name="Ichikawa N."/>
        </authorList>
    </citation>
    <scope>NUCLEOTIDE SEQUENCE [LARGE SCALE GENOMIC DNA]</scope>
    <source>
        <strain evidence="1 2">NBRC 108245</strain>
    </source>
</reference>
<evidence type="ECO:0000313" key="2">
    <source>
        <dbReference type="Proteomes" id="UP000321424"/>
    </source>
</evidence>
<evidence type="ECO:0008006" key="3">
    <source>
        <dbReference type="Google" id="ProtNLM"/>
    </source>
</evidence>
<accession>A0A511MGY4</accession>
<dbReference type="AlphaFoldDB" id="A0A511MGY4"/>
<dbReference type="EMBL" id="BJXA01000029">
    <property type="protein sequence ID" value="GEM39849.1"/>
    <property type="molecule type" value="Genomic_DNA"/>
</dbReference>
<proteinExistence type="predicted"/>
<protein>
    <recommendedName>
        <fullName evidence="3">Peptidase MA-like domain-containing protein</fullName>
    </recommendedName>
</protein>